<reference evidence="2 3" key="1">
    <citation type="submission" date="2020-03" db="EMBL/GenBank/DDBJ databases">
        <authorList>
            <person name="Lai Q."/>
        </authorList>
    </citation>
    <scope>NUCLEOTIDE SEQUENCE [LARGE SCALE GENOMIC DNA]</scope>
    <source>
        <strain evidence="2 3">CCUG 25036</strain>
    </source>
</reference>
<dbReference type="EMBL" id="JAARLZ010000010">
    <property type="protein sequence ID" value="NII08153.1"/>
    <property type="molecule type" value="Genomic_DNA"/>
</dbReference>
<feature type="region of interest" description="Disordered" evidence="1">
    <location>
        <begin position="306"/>
        <end position="358"/>
    </location>
</feature>
<dbReference type="RefSeq" id="WP_166950616.1">
    <property type="nucleotide sequence ID" value="NZ_JAARLZ010000010.1"/>
</dbReference>
<keyword evidence="3" id="KW-1185">Reference proteome</keyword>
<proteinExistence type="predicted"/>
<protein>
    <submittedName>
        <fullName evidence="2">Uncharacterized protein</fullName>
    </submittedName>
</protein>
<dbReference type="Proteomes" id="UP000490980">
    <property type="component" value="Unassembled WGS sequence"/>
</dbReference>
<evidence type="ECO:0000313" key="3">
    <source>
        <dbReference type="Proteomes" id="UP000490980"/>
    </source>
</evidence>
<evidence type="ECO:0000256" key="1">
    <source>
        <dbReference type="SAM" id="MobiDB-lite"/>
    </source>
</evidence>
<dbReference type="AlphaFoldDB" id="A0A7X5UDD9"/>
<accession>A0A7X5UDD9</accession>
<sequence length="358" mass="39557">MHYHQAFIFVAASVACGTAHAGKVSTTYVNINEGSTTALLEASSQYHIDAARRLVDERYPEAYSTRRWETIEEHLRTTPIARLDYEYTINGHVNIRTYHAMSGEPLGLVVQQALEGPTPPETPTAPKSFDTYDAIPQLPPDGERDQLSTSADEQRVSTEMSDDAFYGDLGDSETRAPFRPSGASVMPTYHDEAGYHGLDAEYKSLRALEQDIFTGKVPRGGIVRGMLSGTSCATCRYSVERFAKTYQLDVRFSEMSPSVPSRTRNELVRSGRARMKGLKLIDSATGRPMIAFDALADARHAQVQERFSLSSQQGRSGGQMGSDRSFLLSLPDKPRISEQERKPNQNTVTTNGTRTDGC</sequence>
<feature type="region of interest" description="Disordered" evidence="1">
    <location>
        <begin position="114"/>
        <end position="183"/>
    </location>
</feature>
<evidence type="ECO:0000313" key="2">
    <source>
        <dbReference type="EMBL" id="NII08153.1"/>
    </source>
</evidence>
<comment type="caution">
    <text evidence="2">The sequence shown here is derived from an EMBL/GenBank/DDBJ whole genome shotgun (WGS) entry which is preliminary data.</text>
</comment>
<feature type="compositionally biased region" description="Polar residues" evidence="1">
    <location>
        <begin position="344"/>
        <end position="358"/>
    </location>
</feature>
<feature type="compositionally biased region" description="Basic and acidic residues" evidence="1">
    <location>
        <begin position="141"/>
        <end position="156"/>
    </location>
</feature>
<gene>
    <name evidence="2" type="ORF">HBF25_17350</name>
</gene>
<organism evidence="2 3">
    <name type="scientific">Luteibacter anthropi</name>
    <dbReference type="NCBI Taxonomy" id="564369"/>
    <lineage>
        <taxon>Bacteria</taxon>
        <taxon>Pseudomonadati</taxon>
        <taxon>Pseudomonadota</taxon>
        <taxon>Gammaproteobacteria</taxon>
        <taxon>Lysobacterales</taxon>
        <taxon>Rhodanobacteraceae</taxon>
        <taxon>Luteibacter</taxon>
    </lineage>
</organism>
<name>A0A7X5UDD9_9GAMM</name>
<feature type="compositionally biased region" description="Basic and acidic residues" evidence="1">
    <location>
        <begin position="332"/>
        <end position="343"/>
    </location>
</feature>